<dbReference type="RefSeq" id="WP_179259180.1">
    <property type="nucleotide sequence ID" value="NZ_CP058601.1"/>
</dbReference>
<evidence type="ECO:0000256" key="3">
    <source>
        <dbReference type="ARBA" id="ARBA00013085"/>
    </source>
</evidence>
<dbReference type="GO" id="GO:0005737">
    <property type="term" value="C:cytoplasm"/>
    <property type="evidence" value="ECO:0007669"/>
    <property type="project" value="TreeGrafter"/>
</dbReference>
<dbReference type="GO" id="GO:0004401">
    <property type="term" value="F:histidinol-phosphatase activity"/>
    <property type="evidence" value="ECO:0007669"/>
    <property type="project" value="UniProtKB-EC"/>
</dbReference>
<evidence type="ECO:0000256" key="5">
    <source>
        <dbReference type="ARBA" id="ARBA00022801"/>
    </source>
</evidence>
<comment type="catalytic activity">
    <reaction evidence="7">
        <text>L-histidinol phosphate + H2O = L-histidinol + phosphate</text>
        <dbReference type="Rhea" id="RHEA:14465"/>
        <dbReference type="ChEBI" id="CHEBI:15377"/>
        <dbReference type="ChEBI" id="CHEBI:43474"/>
        <dbReference type="ChEBI" id="CHEBI:57699"/>
        <dbReference type="ChEBI" id="CHEBI:57980"/>
        <dbReference type="EC" id="3.1.3.15"/>
    </reaction>
</comment>
<reference evidence="9 10" key="1">
    <citation type="submission" date="2020-07" db="EMBL/GenBank/DDBJ databases">
        <authorList>
            <person name="Cui H."/>
        </authorList>
    </citation>
    <scope>NUCLEOTIDE SEQUENCE [LARGE SCALE GENOMIC DNA]</scope>
    <source>
        <strain evidence="9 10">YPL8</strain>
    </source>
</reference>
<dbReference type="Pfam" id="PF02811">
    <property type="entry name" value="PHP"/>
    <property type="match status" value="1"/>
</dbReference>
<gene>
    <name evidence="9" type="ORF">HYG82_00535</name>
</gene>
<dbReference type="GO" id="GO:0000105">
    <property type="term" value="P:L-histidine biosynthetic process"/>
    <property type="evidence" value="ECO:0007669"/>
    <property type="project" value="UniProtKB-UniPathway"/>
</dbReference>
<dbReference type="SUPFAM" id="SSF89550">
    <property type="entry name" value="PHP domain-like"/>
    <property type="match status" value="1"/>
</dbReference>
<comment type="similarity">
    <text evidence="2">Belongs to the PHP hydrolase family. HisK subfamily.</text>
</comment>
<evidence type="ECO:0000256" key="2">
    <source>
        <dbReference type="ARBA" id="ARBA00009152"/>
    </source>
</evidence>
<comment type="pathway">
    <text evidence="1">Amino-acid biosynthesis; L-histidine biosynthesis; L-histidine from 5-phospho-alpha-D-ribose 1-diphosphate: step 8/9.</text>
</comment>
<dbReference type="EC" id="3.1.3.15" evidence="3"/>
<dbReference type="EMBL" id="CP058601">
    <property type="protein sequence ID" value="QLG47437.1"/>
    <property type="molecule type" value="Genomic_DNA"/>
</dbReference>
<keyword evidence="6" id="KW-0368">Histidine biosynthesis</keyword>
<dbReference type="InterPro" id="IPR016195">
    <property type="entry name" value="Pol/histidinol_Pase-like"/>
</dbReference>
<name>A0A7D5KPK0_9EURY</name>
<dbReference type="KEGG" id="haly:HYG82_00535"/>
<dbReference type="OrthoDB" id="9968at2157"/>
<keyword evidence="4" id="KW-0028">Amino-acid biosynthesis</keyword>
<evidence type="ECO:0000256" key="1">
    <source>
        <dbReference type="ARBA" id="ARBA00004970"/>
    </source>
</evidence>
<evidence type="ECO:0000256" key="7">
    <source>
        <dbReference type="ARBA" id="ARBA00049158"/>
    </source>
</evidence>
<sequence length="261" mass="29389">MRDFHVHSNYSDGDFLRGMVRAAKSAGLEGVGFADHCNVASRERHESMRSVYGFNLDLTHERRRQGIERLRTDFDLEIYDAVEMDYDPRDEAAIEEFLLEAGFDYAIGSVHDVDGRNVQITAHFTEMTEAERDGVVDDYFEKLIALVESELFGIAAHADLLERTPPLRGRATEEQYHRVARAFADSRTVPEINAGRALTDADVVHPSDPFLSVLREHDVAVTVGTDSHRPSDIPERADFLAEFVEEAGLEPVEPDGIDRSR</sequence>
<proteinExistence type="inferred from homology"/>
<evidence type="ECO:0000313" key="10">
    <source>
        <dbReference type="Proteomes" id="UP000509241"/>
    </source>
</evidence>
<dbReference type="PANTHER" id="PTHR21039:SF0">
    <property type="entry name" value="HISTIDINOL-PHOSPHATASE"/>
    <property type="match status" value="1"/>
</dbReference>
<dbReference type="Gene3D" id="3.20.20.140">
    <property type="entry name" value="Metal-dependent hydrolases"/>
    <property type="match status" value="1"/>
</dbReference>
<dbReference type="Proteomes" id="UP000509241">
    <property type="component" value="Chromosome"/>
</dbReference>
<feature type="domain" description="PHP" evidence="8">
    <location>
        <begin position="3"/>
        <end position="193"/>
    </location>
</feature>
<evidence type="ECO:0000256" key="4">
    <source>
        <dbReference type="ARBA" id="ARBA00022605"/>
    </source>
</evidence>
<dbReference type="UniPathway" id="UPA00031">
    <property type="reaction ID" value="UER00013"/>
</dbReference>
<dbReference type="AlphaFoldDB" id="A0A7D5KPK0"/>
<keyword evidence="10" id="KW-1185">Reference proteome</keyword>
<dbReference type="PANTHER" id="PTHR21039">
    <property type="entry name" value="HISTIDINOL PHOSPHATASE-RELATED"/>
    <property type="match status" value="1"/>
</dbReference>
<evidence type="ECO:0000256" key="6">
    <source>
        <dbReference type="ARBA" id="ARBA00023102"/>
    </source>
</evidence>
<accession>A0A7D5KPK0</accession>
<organism evidence="9 10">
    <name type="scientific">Natrinema halophilum</name>
    <dbReference type="NCBI Taxonomy" id="1699371"/>
    <lineage>
        <taxon>Archaea</taxon>
        <taxon>Methanobacteriati</taxon>
        <taxon>Methanobacteriota</taxon>
        <taxon>Stenosarchaea group</taxon>
        <taxon>Halobacteria</taxon>
        <taxon>Halobacteriales</taxon>
        <taxon>Natrialbaceae</taxon>
        <taxon>Natrinema</taxon>
    </lineage>
</organism>
<keyword evidence="5" id="KW-0378">Hydrolase</keyword>
<dbReference type="InterPro" id="IPR010140">
    <property type="entry name" value="Histidinol_P_phosphatase_HisJ"/>
</dbReference>
<evidence type="ECO:0000313" key="9">
    <source>
        <dbReference type="EMBL" id="QLG47437.1"/>
    </source>
</evidence>
<evidence type="ECO:0000259" key="8">
    <source>
        <dbReference type="Pfam" id="PF02811"/>
    </source>
</evidence>
<protein>
    <recommendedName>
        <fullName evidence="3">histidinol-phosphatase</fullName>
        <ecNumber evidence="3">3.1.3.15</ecNumber>
    </recommendedName>
</protein>
<dbReference type="InterPro" id="IPR004013">
    <property type="entry name" value="PHP_dom"/>
</dbReference>
<dbReference type="GeneID" id="56031732"/>